<keyword evidence="2" id="KW-1185">Reference proteome</keyword>
<proteinExistence type="predicted"/>
<organism evidence="1 2">
    <name type="scientific">Ectopseudomonas composti</name>
    <dbReference type="NCBI Taxonomy" id="658457"/>
    <lineage>
        <taxon>Bacteria</taxon>
        <taxon>Pseudomonadati</taxon>
        <taxon>Pseudomonadota</taxon>
        <taxon>Gammaproteobacteria</taxon>
        <taxon>Pseudomonadales</taxon>
        <taxon>Pseudomonadaceae</taxon>
        <taxon>Ectopseudomonas</taxon>
    </lineage>
</organism>
<sequence length="79" mass="9045">MQAMNLTIRRYALPRQGFTLPLPRRDEPCQHQATAEYQAARLGKLLRSQPSQAQSEMANALLLELVEAYRLALHKARQD</sequence>
<evidence type="ECO:0000313" key="1">
    <source>
        <dbReference type="EMBL" id="EZH76765.1"/>
    </source>
</evidence>
<gene>
    <name evidence="1" type="ORF">AU05_02930</name>
</gene>
<dbReference type="EMBL" id="JFJN01000117">
    <property type="protein sequence ID" value="EZH76765.1"/>
    <property type="molecule type" value="Genomic_DNA"/>
</dbReference>
<protein>
    <submittedName>
        <fullName evidence="1">Uncharacterized protein</fullName>
    </submittedName>
</protein>
<comment type="caution">
    <text evidence="1">The sequence shown here is derived from an EMBL/GenBank/DDBJ whole genome shotgun (WGS) entry which is preliminary data.</text>
</comment>
<name>A0ABN0S650_9GAMM</name>
<reference evidence="2" key="1">
    <citation type="journal article" date="2014" name="Genome Announc.">
        <title>Draft Genome Sequence of the algae degrading bacterium Pseudomonas mendocina AD6.</title>
        <authorList>
            <person name="Barney B.M."/>
            <person name="Lenneman E.M."/>
        </authorList>
    </citation>
    <scope>NUCLEOTIDE SEQUENCE [LARGE SCALE GENOMIC DNA]</scope>
    <source>
        <strain evidence="2">AD6</strain>
    </source>
</reference>
<accession>A0ABN0S650</accession>
<dbReference type="Proteomes" id="UP000023842">
    <property type="component" value="Unassembled WGS sequence"/>
</dbReference>
<evidence type="ECO:0000313" key="2">
    <source>
        <dbReference type="Proteomes" id="UP000023842"/>
    </source>
</evidence>